<evidence type="ECO:0000256" key="1">
    <source>
        <dbReference type="ARBA" id="ARBA00001971"/>
    </source>
</evidence>
<dbReference type="GO" id="GO:0006707">
    <property type="term" value="P:cholesterol catabolic process"/>
    <property type="evidence" value="ECO:0007669"/>
    <property type="project" value="TreeGrafter"/>
</dbReference>
<gene>
    <name evidence="9" type="primary">cyp144A4</name>
    <name evidence="9" type="ORF">BN2156_05207</name>
</gene>
<evidence type="ECO:0000313" key="10">
    <source>
        <dbReference type="Proteomes" id="UP000199147"/>
    </source>
</evidence>
<keyword evidence="3 8" id="KW-0349">Heme</keyword>
<evidence type="ECO:0000256" key="7">
    <source>
        <dbReference type="ARBA" id="ARBA00023033"/>
    </source>
</evidence>
<proteinExistence type="inferred from homology"/>
<evidence type="ECO:0000256" key="6">
    <source>
        <dbReference type="ARBA" id="ARBA00023004"/>
    </source>
</evidence>
<evidence type="ECO:0000256" key="3">
    <source>
        <dbReference type="ARBA" id="ARBA00022617"/>
    </source>
</evidence>
<name>A0A0H5RWY3_9MYCO</name>
<dbReference type="GO" id="GO:0008395">
    <property type="term" value="F:steroid hydroxylase activity"/>
    <property type="evidence" value="ECO:0007669"/>
    <property type="project" value="TreeGrafter"/>
</dbReference>
<evidence type="ECO:0000256" key="5">
    <source>
        <dbReference type="ARBA" id="ARBA00023002"/>
    </source>
</evidence>
<keyword evidence="7 8" id="KW-0503">Monooxygenase</keyword>
<dbReference type="GO" id="GO:0020037">
    <property type="term" value="F:heme binding"/>
    <property type="evidence" value="ECO:0007669"/>
    <property type="project" value="InterPro"/>
</dbReference>
<dbReference type="Pfam" id="PF00067">
    <property type="entry name" value="p450"/>
    <property type="match status" value="1"/>
</dbReference>
<accession>A0A0H5RWY3</accession>
<dbReference type="GO" id="GO:0036199">
    <property type="term" value="F:cholest-4-en-3-one 26-monooxygenase activity"/>
    <property type="evidence" value="ECO:0007669"/>
    <property type="project" value="TreeGrafter"/>
</dbReference>
<dbReference type="PRINTS" id="PR00385">
    <property type="entry name" value="P450"/>
</dbReference>
<keyword evidence="5 8" id="KW-0560">Oxidoreductase</keyword>
<dbReference type="PROSITE" id="PS00086">
    <property type="entry name" value="CYTOCHROME_P450"/>
    <property type="match status" value="1"/>
</dbReference>
<dbReference type="PRINTS" id="PR00359">
    <property type="entry name" value="BP450"/>
</dbReference>
<organism evidence="9 10">
    <name type="scientific">Mycolicibacterium neworleansense</name>
    <dbReference type="NCBI Taxonomy" id="146018"/>
    <lineage>
        <taxon>Bacteria</taxon>
        <taxon>Bacillati</taxon>
        <taxon>Actinomycetota</taxon>
        <taxon>Actinomycetes</taxon>
        <taxon>Mycobacteriales</taxon>
        <taxon>Mycobacteriaceae</taxon>
        <taxon>Mycolicibacterium</taxon>
    </lineage>
</organism>
<dbReference type="SUPFAM" id="SSF48264">
    <property type="entry name" value="Cytochrome P450"/>
    <property type="match status" value="1"/>
</dbReference>
<dbReference type="GO" id="GO:0005506">
    <property type="term" value="F:iron ion binding"/>
    <property type="evidence" value="ECO:0007669"/>
    <property type="project" value="InterPro"/>
</dbReference>
<dbReference type="InterPro" id="IPR017972">
    <property type="entry name" value="Cyt_P450_CS"/>
</dbReference>
<keyword evidence="4 8" id="KW-0479">Metal-binding</keyword>
<dbReference type="AlphaFoldDB" id="A0A0H5RWY3"/>
<dbReference type="OrthoDB" id="502624at2"/>
<evidence type="ECO:0000313" key="9">
    <source>
        <dbReference type="EMBL" id="CRZ18306.1"/>
    </source>
</evidence>
<keyword evidence="6 8" id="KW-0408">Iron</keyword>
<comment type="similarity">
    <text evidence="2 8">Belongs to the cytochrome P450 family.</text>
</comment>
<sequence>MLQAHELFEPTCLQDPYPLYDRLRTEAPVAQVGDSPFFVVTSFDAVVEATARSQDFSSNLTATMWSQPDGTVSAFGMGEPGNPIHVLATADDPAHAVHRKMVLPRMAAKRIAELEPFIADLTAELLTDASGEFEWMSTLADRLPMLVVAQLLGLPAADVDLLVAWAYASTQLLDGLVDSEQLTASGIAAVELGGYLTEQFGAASANPRENLLGDLAAYCAAERVSPEVAVFMLIQLVGAGAESTASLIGSAVWILSRRPQLAERLRHEPAMIAPFLEEVLRFESPFRGHYRHVLTDAELAGVAVPADSHLLLLWGAANRDGAVFEDPNEFRPNRPNIKNHLAFGKGGHFCLGAALARLEARIVISSLLTAGGTICPAGDAEWQPSLLVRRLRRLPLSVR</sequence>
<dbReference type="InterPro" id="IPR001128">
    <property type="entry name" value="Cyt_P450"/>
</dbReference>
<dbReference type="PANTHER" id="PTHR46696:SF4">
    <property type="entry name" value="BIOTIN BIOSYNTHESIS CYTOCHROME P450"/>
    <property type="match status" value="1"/>
</dbReference>
<dbReference type="PANTHER" id="PTHR46696">
    <property type="entry name" value="P450, PUTATIVE (EUROFUNG)-RELATED"/>
    <property type="match status" value="1"/>
</dbReference>
<dbReference type="Gene3D" id="1.10.630.10">
    <property type="entry name" value="Cytochrome P450"/>
    <property type="match status" value="1"/>
</dbReference>
<evidence type="ECO:0000256" key="2">
    <source>
        <dbReference type="ARBA" id="ARBA00010617"/>
    </source>
</evidence>
<dbReference type="InterPro" id="IPR002397">
    <property type="entry name" value="Cyt_P450_B"/>
</dbReference>
<keyword evidence="10" id="KW-1185">Reference proteome</keyword>
<protein>
    <submittedName>
        <fullName evidence="9">Cytochrome P450 144A4 Cyp144A4</fullName>
    </submittedName>
</protein>
<dbReference type="Proteomes" id="UP000199147">
    <property type="component" value="Unassembled WGS sequence"/>
</dbReference>
<dbReference type="STRING" id="146018.BN2156_05207"/>
<dbReference type="RefSeq" id="WP_090517861.1">
    <property type="nucleotide sequence ID" value="NZ_CWKH01000003.1"/>
</dbReference>
<reference evidence="10" key="1">
    <citation type="submission" date="2015-07" db="EMBL/GenBank/DDBJ databases">
        <authorList>
            <person name="Urmite Genomes"/>
        </authorList>
    </citation>
    <scope>NUCLEOTIDE SEQUENCE [LARGE SCALE GENOMIC DNA]</scope>
    <source>
        <strain evidence="10">type strain: ATCC 49404</strain>
    </source>
</reference>
<evidence type="ECO:0000256" key="4">
    <source>
        <dbReference type="ARBA" id="ARBA00022723"/>
    </source>
</evidence>
<dbReference type="EMBL" id="CWKH01000003">
    <property type="protein sequence ID" value="CRZ18306.1"/>
    <property type="molecule type" value="Genomic_DNA"/>
</dbReference>
<comment type="cofactor">
    <cofactor evidence="1">
        <name>heme</name>
        <dbReference type="ChEBI" id="CHEBI:30413"/>
    </cofactor>
</comment>
<dbReference type="InterPro" id="IPR036396">
    <property type="entry name" value="Cyt_P450_sf"/>
</dbReference>
<evidence type="ECO:0000256" key="8">
    <source>
        <dbReference type="RuleBase" id="RU000461"/>
    </source>
</evidence>